<name>A0AAU9JYC8_9CILI</name>
<dbReference type="InterPro" id="IPR011043">
    <property type="entry name" value="Gal_Oxase/kelch_b-propeller"/>
</dbReference>
<reference evidence="1" key="1">
    <citation type="submission" date="2021-09" db="EMBL/GenBank/DDBJ databases">
        <authorList>
            <consortium name="AG Swart"/>
            <person name="Singh M."/>
            <person name="Singh A."/>
            <person name="Seah K."/>
            <person name="Emmerich C."/>
        </authorList>
    </citation>
    <scope>NUCLEOTIDE SEQUENCE</scope>
    <source>
        <strain evidence="1">ATCC30299</strain>
    </source>
</reference>
<evidence type="ECO:0000313" key="1">
    <source>
        <dbReference type="EMBL" id="CAG9330130.1"/>
    </source>
</evidence>
<organism evidence="1 2">
    <name type="scientific">Blepharisma stoltei</name>
    <dbReference type="NCBI Taxonomy" id="1481888"/>
    <lineage>
        <taxon>Eukaryota</taxon>
        <taxon>Sar</taxon>
        <taxon>Alveolata</taxon>
        <taxon>Ciliophora</taxon>
        <taxon>Postciliodesmatophora</taxon>
        <taxon>Heterotrichea</taxon>
        <taxon>Heterotrichida</taxon>
        <taxon>Blepharismidae</taxon>
        <taxon>Blepharisma</taxon>
    </lineage>
</organism>
<gene>
    <name evidence="1" type="ORF">BSTOLATCC_MIC50238</name>
</gene>
<accession>A0AAU9JYC8</accession>
<dbReference type="SUPFAM" id="SSF50965">
    <property type="entry name" value="Galactose oxidase, central domain"/>
    <property type="match status" value="1"/>
</dbReference>
<proteinExistence type="predicted"/>
<dbReference type="InterPro" id="IPR015915">
    <property type="entry name" value="Kelch-typ_b-propeller"/>
</dbReference>
<dbReference type="AlphaFoldDB" id="A0AAU9JYC8"/>
<sequence>MKKKCFESGCTYEVEYSCKCSSPETLSCKVHIGKHLSLQNRTHGLESMFSQPCEGTKEAILEFLTIENSKYSELRRKIIDSYSQCPFNLKRNLRDFTKKLDDCSGEINDFFAKISQIQKVSKLEQDPILGLLVLQPREAVEKVRFMIKAMKDWYNAARFFYIITEKLASLDRSFVKEKCDAHLENMNMQNNPELYNKTRVLANVKDSVSLIKNVNSLKRHKNVKKPIKNPPENKASLLNFKISTASNDLKSKPKGKKRVLNVGALRNKIAEILSKPNNPELEKDFRKTCSKIQTSSSFHDPPLMQAYQDYLKAYQQKTSLYSIREDYKNKRADLHIYNTETETKEVKILQTPQLLDLGTCITQLPNSKLFCFGKRDPTSGIAMLIDLNGGVEILPSGTPCSSSSCIYFNNSVYCFGVYNKIYLTLSSRFDLDQNRWIHLTPIPKADYKFNSIIFSGNILISGYLNRNLWLYSIDIDSFSTIPYEFAGCIRKILINAESLYLIECDNGSIYESEVGSYLNWRQIGKSKINCNLNQVYCSYNKGGICIGTDIGYFKFDFKKNRLAELKSNN</sequence>
<evidence type="ECO:0000313" key="2">
    <source>
        <dbReference type="Proteomes" id="UP001162131"/>
    </source>
</evidence>
<keyword evidence="2" id="KW-1185">Reference proteome</keyword>
<comment type="caution">
    <text evidence="1">The sequence shown here is derived from an EMBL/GenBank/DDBJ whole genome shotgun (WGS) entry which is preliminary data.</text>
</comment>
<dbReference type="Gene3D" id="2.120.10.80">
    <property type="entry name" value="Kelch-type beta propeller"/>
    <property type="match status" value="1"/>
</dbReference>
<dbReference type="Proteomes" id="UP001162131">
    <property type="component" value="Unassembled WGS sequence"/>
</dbReference>
<protein>
    <submittedName>
        <fullName evidence="1">Uncharacterized protein</fullName>
    </submittedName>
</protein>
<dbReference type="EMBL" id="CAJZBQ010000050">
    <property type="protein sequence ID" value="CAG9330130.1"/>
    <property type="molecule type" value="Genomic_DNA"/>
</dbReference>